<organism evidence="2 3">
    <name type="scientific">Streptomyces corchorusii</name>
    <name type="common">Streptomyces chibaensis</name>
    <dbReference type="NCBI Taxonomy" id="1903"/>
    <lineage>
        <taxon>Bacteria</taxon>
        <taxon>Bacillati</taxon>
        <taxon>Actinomycetota</taxon>
        <taxon>Actinomycetes</taxon>
        <taxon>Kitasatosporales</taxon>
        <taxon>Streptomycetaceae</taxon>
        <taxon>Streptomyces</taxon>
    </lineage>
</organism>
<reference evidence="2 3" key="1">
    <citation type="submission" date="2015-10" db="EMBL/GenBank/DDBJ databases">
        <title>Draft genome sequence of Streptomyces corchorusii DSM 40340, type strain for the species Streptomyces corchorusii.</title>
        <authorList>
            <person name="Ruckert C."/>
            <person name="Winkler A."/>
            <person name="Kalinowski J."/>
            <person name="Kampfer P."/>
            <person name="Glaeser S."/>
        </authorList>
    </citation>
    <scope>NUCLEOTIDE SEQUENCE [LARGE SCALE GENOMIC DNA]</scope>
    <source>
        <strain evidence="2 3">DSM 40340</strain>
    </source>
</reference>
<name>A0A101Q4K4_STRCK</name>
<evidence type="ECO:0000256" key="1">
    <source>
        <dbReference type="SAM" id="Phobius"/>
    </source>
</evidence>
<feature type="transmembrane region" description="Helical" evidence="1">
    <location>
        <begin position="182"/>
        <end position="207"/>
    </location>
</feature>
<evidence type="ECO:0000313" key="2">
    <source>
        <dbReference type="EMBL" id="KUN23063.1"/>
    </source>
</evidence>
<keyword evidence="1" id="KW-1133">Transmembrane helix</keyword>
<dbReference type="PANTHER" id="PTHR42305">
    <property type="entry name" value="MEMBRANE PROTEIN RV1733C-RELATED"/>
    <property type="match status" value="1"/>
</dbReference>
<proteinExistence type="predicted"/>
<feature type="transmembrane region" description="Helical" evidence="1">
    <location>
        <begin position="63"/>
        <end position="90"/>
    </location>
</feature>
<comment type="caution">
    <text evidence="2">The sequence shown here is derived from an EMBL/GenBank/DDBJ whole genome shotgun (WGS) entry which is preliminary data.</text>
</comment>
<keyword evidence="1" id="KW-0812">Transmembrane</keyword>
<dbReference type="Proteomes" id="UP000053398">
    <property type="component" value="Unassembled WGS sequence"/>
</dbReference>
<dbReference type="InterPro" id="IPR039708">
    <property type="entry name" value="MT1774/Rv1733c-like"/>
</dbReference>
<protein>
    <recommendedName>
        <fullName evidence="4">Integral membrane protein</fullName>
    </recommendedName>
</protein>
<keyword evidence="3" id="KW-1185">Reference proteome</keyword>
<dbReference type="AlphaFoldDB" id="A0A101Q4K4"/>
<accession>A0A101Q4K4</accession>
<keyword evidence="1" id="KW-0472">Membrane</keyword>
<evidence type="ECO:0008006" key="4">
    <source>
        <dbReference type="Google" id="ProtNLM"/>
    </source>
</evidence>
<dbReference type="PANTHER" id="PTHR42305:SF1">
    <property type="entry name" value="MEMBRANE PROTEIN RV1733C-RELATED"/>
    <property type="match status" value="1"/>
</dbReference>
<dbReference type="EMBL" id="LMWP01000026">
    <property type="protein sequence ID" value="KUN23063.1"/>
    <property type="molecule type" value="Genomic_DNA"/>
</dbReference>
<gene>
    <name evidence="2" type="ORF">AQJ11_24165</name>
</gene>
<evidence type="ECO:0000313" key="3">
    <source>
        <dbReference type="Proteomes" id="UP000053398"/>
    </source>
</evidence>
<sequence length="236" mass="26457">MREVRRTGYETSVDARVRERRGRWTGDRLVPLSGSGGGEEVDMRTRVRGWRWRRNPLRRRSDVVEAWTVLVVAVLMFVVAPLAGVAAGLYAHDQARALAAAQRAERHQVRAVVVGDAPQRLTASQSDHRQPYRAQVRWTEPGKGVRTAWAQVPAGTRPGEPVSVWFDSRGRSVAPPADDVAVWQHAVTVGLFAAGGTAFVVFLGHAVERRIALRHRLAEWEREWARTGPRWTQPRA</sequence>